<reference evidence="1" key="1">
    <citation type="submission" date="2023-07" db="EMBL/GenBank/DDBJ databases">
        <title>Sorghum-associated microbial communities from plants grown in Nebraska, USA.</title>
        <authorList>
            <person name="Schachtman D."/>
        </authorList>
    </citation>
    <scope>NUCLEOTIDE SEQUENCE</scope>
    <source>
        <strain evidence="1">1457</strain>
    </source>
</reference>
<gene>
    <name evidence="1" type="ORF">J2W61_003641</name>
</gene>
<protein>
    <submittedName>
        <fullName evidence="1">Uncharacterized protein</fullName>
    </submittedName>
</protein>
<organism evidence="1 2">
    <name type="scientific">Agrobacterium tumefaciens</name>
    <dbReference type="NCBI Taxonomy" id="358"/>
    <lineage>
        <taxon>Bacteria</taxon>
        <taxon>Pseudomonadati</taxon>
        <taxon>Pseudomonadota</taxon>
        <taxon>Alphaproteobacteria</taxon>
        <taxon>Hyphomicrobiales</taxon>
        <taxon>Rhizobiaceae</taxon>
        <taxon>Rhizobium/Agrobacterium group</taxon>
        <taxon>Agrobacterium</taxon>
        <taxon>Agrobacterium tumefaciens complex</taxon>
    </lineage>
</organism>
<comment type="caution">
    <text evidence="1">The sequence shown here is derived from an EMBL/GenBank/DDBJ whole genome shotgun (WGS) entry which is preliminary data.</text>
</comment>
<evidence type="ECO:0000313" key="1">
    <source>
        <dbReference type="EMBL" id="MDR6703769.1"/>
    </source>
</evidence>
<dbReference type="Proteomes" id="UP001265315">
    <property type="component" value="Unassembled WGS sequence"/>
</dbReference>
<evidence type="ECO:0000313" key="2">
    <source>
        <dbReference type="Proteomes" id="UP001265315"/>
    </source>
</evidence>
<sequence>MYRPDRKMKLMPDYQCWCLWDMIEPKNVNPDTLPISETLRARLHSWEADFDRTLDLADHTNIGFNNEQEYQLFYDVGWELFASLRSELPDIEWWYRDGRYAGLLDQKP</sequence>
<dbReference type="AlphaFoldDB" id="A0AAW8LXR4"/>
<dbReference type="EMBL" id="JAVDSW010000003">
    <property type="protein sequence ID" value="MDR6703769.1"/>
    <property type="molecule type" value="Genomic_DNA"/>
</dbReference>
<name>A0AAW8LXR4_AGRTU</name>
<proteinExistence type="predicted"/>
<accession>A0AAW8LXR4</accession>
<dbReference type="RefSeq" id="WP_111802463.1">
    <property type="nucleotide sequence ID" value="NZ_JAGIPF010000005.1"/>
</dbReference>